<keyword evidence="7 8" id="KW-0472">Membrane</keyword>
<reference evidence="10" key="1">
    <citation type="submission" date="2020-11" db="EMBL/GenBank/DDBJ databases">
        <authorList>
            <consortium name="DOE Joint Genome Institute"/>
            <person name="Ahrendt S."/>
            <person name="Riley R."/>
            <person name="Andreopoulos W."/>
            <person name="Labutti K."/>
            <person name="Pangilinan J."/>
            <person name="Ruiz-Duenas F.J."/>
            <person name="Barrasa J.M."/>
            <person name="Sanchez-Garcia M."/>
            <person name="Camarero S."/>
            <person name="Miyauchi S."/>
            <person name="Serrano A."/>
            <person name="Linde D."/>
            <person name="Babiker R."/>
            <person name="Drula E."/>
            <person name="Ayuso-Fernandez I."/>
            <person name="Pacheco R."/>
            <person name="Padilla G."/>
            <person name="Ferreira P."/>
            <person name="Barriuso J."/>
            <person name="Kellner H."/>
            <person name="Castanera R."/>
            <person name="Alfaro M."/>
            <person name="Ramirez L."/>
            <person name="Pisabarro A.G."/>
            <person name="Kuo A."/>
            <person name="Tritt A."/>
            <person name="Lipzen A."/>
            <person name="He G."/>
            <person name="Yan M."/>
            <person name="Ng V."/>
            <person name="Cullen D."/>
            <person name="Martin F."/>
            <person name="Rosso M.-N."/>
            <person name="Henrissat B."/>
            <person name="Hibbett D."/>
            <person name="Martinez A.T."/>
            <person name="Grigoriev I.V."/>
        </authorList>
    </citation>
    <scope>NUCLEOTIDE SEQUENCE</scope>
    <source>
        <strain evidence="10">CIRM-BRFM 674</strain>
    </source>
</reference>
<feature type="transmembrane region" description="Helical" evidence="8">
    <location>
        <begin position="315"/>
        <end position="335"/>
    </location>
</feature>
<dbReference type="PANTHER" id="PTHR31595">
    <property type="entry name" value="LONG-CHAIN-ALCOHOL O-FATTY-ACYLTRANSFERASE 3-RELATED"/>
    <property type="match status" value="1"/>
</dbReference>
<accession>A0A9P5ZDM3</accession>
<evidence type="ECO:0000313" key="11">
    <source>
        <dbReference type="Proteomes" id="UP000807469"/>
    </source>
</evidence>
<feature type="transmembrane region" description="Helical" evidence="8">
    <location>
        <begin position="347"/>
        <end position="369"/>
    </location>
</feature>
<evidence type="ECO:0000256" key="8">
    <source>
        <dbReference type="SAM" id="Phobius"/>
    </source>
</evidence>
<comment type="similarity">
    <text evidence="3">Belongs to the wax synthase family.</text>
</comment>
<keyword evidence="5 8" id="KW-0812">Transmembrane</keyword>
<feature type="domain" description="Wax synthase" evidence="9">
    <location>
        <begin position="245"/>
        <end position="322"/>
    </location>
</feature>
<feature type="transmembrane region" description="Helical" evidence="8">
    <location>
        <begin position="156"/>
        <end position="178"/>
    </location>
</feature>
<evidence type="ECO:0000256" key="5">
    <source>
        <dbReference type="ARBA" id="ARBA00022692"/>
    </source>
</evidence>
<name>A0A9P5ZDM3_9AGAR</name>
<organism evidence="10 11">
    <name type="scientific">Pholiota conissans</name>
    <dbReference type="NCBI Taxonomy" id="109636"/>
    <lineage>
        <taxon>Eukaryota</taxon>
        <taxon>Fungi</taxon>
        <taxon>Dikarya</taxon>
        <taxon>Basidiomycota</taxon>
        <taxon>Agaricomycotina</taxon>
        <taxon>Agaricomycetes</taxon>
        <taxon>Agaricomycetidae</taxon>
        <taxon>Agaricales</taxon>
        <taxon>Agaricineae</taxon>
        <taxon>Strophariaceae</taxon>
        <taxon>Pholiota</taxon>
    </lineage>
</organism>
<comment type="pathway">
    <text evidence="2">Secondary metabolite biosynthesis.</text>
</comment>
<feature type="transmembrane region" description="Helical" evidence="8">
    <location>
        <begin position="288"/>
        <end position="309"/>
    </location>
</feature>
<feature type="transmembrane region" description="Helical" evidence="8">
    <location>
        <begin position="53"/>
        <end position="76"/>
    </location>
</feature>
<evidence type="ECO:0000256" key="2">
    <source>
        <dbReference type="ARBA" id="ARBA00005179"/>
    </source>
</evidence>
<dbReference type="GO" id="GO:0008374">
    <property type="term" value="F:O-acyltransferase activity"/>
    <property type="evidence" value="ECO:0007669"/>
    <property type="project" value="InterPro"/>
</dbReference>
<protein>
    <recommendedName>
        <fullName evidence="9">Wax synthase domain-containing protein</fullName>
    </recommendedName>
</protein>
<evidence type="ECO:0000256" key="7">
    <source>
        <dbReference type="ARBA" id="ARBA00023136"/>
    </source>
</evidence>
<evidence type="ECO:0000256" key="4">
    <source>
        <dbReference type="ARBA" id="ARBA00022679"/>
    </source>
</evidence>
<keyword evidence="11" id="KW-1185">Reference proteome</keyword>
<gene>
    <name evidence="10" type="ORF">BDN70DRAFT_871618</name>
</gene>
<dbReference type="OrthoDB" id="1077582at2759"/>
<evidence type="ECO:0000256" key="3">
    <source>
        <dbReference type="ARBA" id="ARBA00007282"/>
    </source>
</evidence>
<comment type="subcellular location">
    <subcellularLocation>
        <location evidence="1">Membrane</location>
        <topology evidence="1">Multi-pass membrane protein</topology>
    </subcellularLocation>
</comment>
<evidence type="ECO:0000256" key="1">
    <source>
        <dbReference type="ARBA" id="ARBA00004141"/>
    </source>
</evidence>
<dbReference type="InterPro" id="IPR044851">
    <property type="entry name" value="Wax_synthase"/>
</dbReference>
<evidence type="ECO:0000256" key="6">
    <source>
        <dbReference type="ARBA" id="ARBA00022989"/>
    </source>
</evidence>
<sequence length="399" mass="45101">MSWLADVIPEIDLAKTRQPLTLDTFARELLPPLLCYYATAVLILSPRTFSVRFALFPITIWGLFRAATQVDLAYGLPDYERMVYLNQGLVLMITTITIRICLWTVQQEPYRRFKSSGSKFIDALDLCINLRGIGWSWSEGLKLPAEDRNASSTPSFFFSTLLRFLFYTLAFDLSYYTIQSLGPNTIATPFGGSIYESNLTSYLAVARVLFISGMSGSTVYLAIQTAYYFMTMVGLLLLRQSPTQWPPLFDNPYKATSVFDFWARWHQLFRQIFVEFGGKPMMFLTGRIGGVLGSFFVSGVLHYLGLWGMARGSDFPAAAGYFVVQGVGVILEFMYRAVVGSRVKGPLGLVWAYSWVVIWGLFITEAWSIRGLMGSKFVPDEYRPAALIVEQARRLWTSV</sequence>
<dbReference type="Pfam" id="PF13813">
    <property type="entry name" value="MBOAT_2"/>
    <property type="match status" value="1"/>
</dbReference>
<dbReference type="GO" id="GO:0016020">
    <property type="term" value="C:membrane"/>
    <property type="evidence" value="ECO:0007669"/>
    <property type="project" value="UniProtKB-SubCell"/>
</dbReference>
<proteinExistence type="inferred from homology"/>
<dbReference type="InterPro" id="IPR032805">
    <property type="entry name" value="Wax_synthase_dom"/>
</dbReference>
<feature type="transmembrane region" description="Helical" evidence="8">
    <location>
        <begin position="29"/>
        <end position="46"/>
    </location>
</feature>
<evidence type="ECO:0000259" key="9">
    <source>
        <dbReference type="Pfam" id="PF13813"/>
    </source>
</evidence>
<dbReference type="PANTHER" id="PTHR31595:SF57">
    <property type="entry name" value="OS04G0481900 PROTEIN"/>
    <property type="match status" value="1"/>
</dbReference>
<dbReference type="Proteomes" id="UP000807469">
    <property type="component" value="Unassembled WGS sequence"/>
</dbReference>
<evidence type="ECO:0000313" key="10">
    <source>
        <dbReference type="EMBL" id="KAF9485218.1"/>
    </source>
</evidence>
<dbReference type="AlphaFoldDB" id="A0A9P5ZDM3"/>
<keyword evidence="6 8" id="KW-1133">Transmembrane helix</keyword>
<feature type="transmembrane region" description="Helical" evidence="8">
    <location>
        <begin position="82"/>
        <end position="105"/>
    </location>
</feature>
<dbReference type="EMBL" id="MU155137">
    <property type="protein sequence ID" value="KAF9485218.1"/>
    <property type="molecule type" value="Genomic_DNA"/>
</dbReference>
<dbReference type="GO" id="GO:0006629">
    <property type="term" value="P:lipid metabolic process"/>
    <property type="evidence" value="ECO:0007669"/>
    <property type="project" value="InterPro"/>
</dbReference>
<keyword evidence="4" id="KW-0808">Transferase</keyword>
<comment type="caution">
    <text evidence="10">The sequence shown here is derived from an EMBL/GenBank/DDBJ whole genome shotgun (WGS) entry which is preliminary data.</text>
</comment>